<dbReference type="AlphaFoldDB" id="A0A8J2IG30"/>
<evidence type="ECO:0000313" key="1">
    <source>
        <dbReference type="EMBL" id="CAG7556436.1"/>
    </source>
</evidence>
<proteinExistence type="predicted"/>
<reference evidence="1" key="1">
    <citation type="submission" date="2021-05" db="EMBL/GenBank/DDBJ databases">
        <authorList>
            <person name="Khan N."/>
        </authorList>
    </citation>
    <scope>NUCLEOTIDE SEQUENCE</scope>
</reference>
<dbReference type="EMBL" id="CAJSTJ010000099">
    <property type="protein sequence ID" value="CAG7556436.1"/>
    <property type="molecule type" value="Genomic_DNA"/>
</dbReference>
<gene>
    <name evidence="1" type="ORF">FEQUK3_LOCUS2144</name>
</gene>
<accession>A0A8J2IG30</accession>
<evidence type="ECO:0000313" key="2">
    <source>
        <dbReference type="Proteomes" id="UP000693738"/>
    </source>
</evidence>
<dbReference type="Proteomes" id="UP000693738">
    <property type="component" value="Unassembled WGS sequence"/>
</dbReference>
<sequence length="134" mass="15221">MIQRLSDVYLNSHGNAQQEKDGGFVPNLDIFAEEKVNPPAIANQEGPALSHMAAGHWYTTDKNGSLNVPWEPRFEDYQNRFNTISKFIIDNTPHIDPFTAPMDPYDGIGNQIFYIRTDDFSFTRMAAILLQLNT</sequence>
<organism evidence="1 2">
    <name type="scientific">Fusarium equiseti</name>
    <name type="common">Fusarium scirpi</name>
    <dbReference type="NCBI Taxonomy" id="61235"/>
    <lineage>
        <taxon>Eukaryota</taxon>
        <taxon>Fungi</taxon>
        <taxon>Dikarya</taxon>
        <taxon>Ascomycota</taxon>
        <taxon>Pezizomycotina</taxon>
        <taxon>Sordariomycetes</taxon>
        <taxon>Hypocreomycetidae</taxon>
        <taxon>Hypocreales</taxon>
        <taxon>Nectriaceae</taxon>
        <taxon>Fusarium</taxon>
        <taxon>Fusarium incarnatum-equiseti species complex</taxon>
    </lineage>
</organism>
<name>A0A8J2IG30_FUSEQ</name>
<protein>
    <submittedName>
        <fullName evidence="1">Uncharacterized protein</fullName>
    </submittedName>
</protein>
<comment type="caution">
    <text evidence="1">The sequence shown here is derived from an EMBL/GenBank/DDBJ whole genome shotgun (WGS) entry which is preliminary data.</text>
</comment>